<gene>
    <name evidence="3" type="ORF">BLX24_24125</name>
</gene>
<name>A0A1S2VCZ9_9BACT</name>
<feature type="signal peptide" evidence="1">
    <location>
        <begin position="1"/>
        <end position="23"/>
    </location>
</feature>
<proteinExistence type="predicted"/>
<dbReference type="RefSeq" id="WP_071505790.1">
    <property type="nucleotide sequence ID" value="NZ_MORL01000021.1"/>
</dbReference>
<sequence length="262" mass="27904">MKTYFWIPCLLIGSLLSQAPAQAQRVFGVKAGGTFTHGATNIPAQPISTGLQIPEIKNKNNGIGIGYSAGVWGRQDVGSFFLQAEVTYNRFVLKQKTDLTLDVNALAVLARQQLPVQIPNGLVTGTLHSDSESSLHSVNVPILIGKRLANQKVRIFAGPNFIFVAKAEGKQKITGQVNGNSSIGVPTIPVSTERTTDLLSSDAGILQVKPFTFALEAGIGVNPLPKLEVDLRYAVPVGGVYNDKGITGYLGIASLTVGYQLF</sequence>
<evidence type="ECO:0000259" key="2">
    <source>
        <dbReference type="Pfam" id="PF13568"/>
    </source>
</evidence>
<dbReference type="Proteomes" id="UP000181790">
    <property type="component" value="Unassembled WGS sequence"/>
</dbReference>
<organism evidence="3 4">
    <name type="scientific">Arsenicibacter rosenii</name>
    <dbReference type="NCBI Taxonomy" id="1750698"/>
    <lineage>
        <taxon>Bacteria</taxon>
        <taxon>Pseudomonadati</taxon>
        <taxon>Bacteroidota</taxon>
        <taxon>Cytophagia</taxon>
        <taxon>Cytophagales</taxon>
        <taxon>Spirosomataceae</taxon>
        <taxon>Arsenicibacter</taxon>
    </lineage>
</organism>
<evidence type="ECO:0000313" key="3">
    <source>
        <dbReference type="EMBL" id="OIN56559.1"/>
    </source>
</evidence>
<evidence type="ECO:0000256" key="1">
    <source>
        <dbReference type="SAM" id="SignalP"/>
    </source>
</evidence>
<dbReference type="AlphaFoldDB" id="A0A1S2VCZ9"/>
<dbReference type="InterPro" id="IPR025665">
    <property type="entry name" value="Beta-barrel_OMP_2"/>
</dbReference>
<accession>A0A1S2VCZ9</accession>
<dbReference type="EMBL" id="MORL01000021">
    <property type="protein sequence ID" value="OIN56559.1"/>
    <property type="molecule type" value="Genomic_DNA"/>
</dbReference>
<dbReference type="OrthoDB" id="938002at2"/>
<feature type="chain" id="PRO_5010229865" description="Outer membrane protein beta-barrel domain-containing protein" evidence="1">
    <location>
        <begin position="24"/>
        <end position="262"/>
    </location>
</feature>
<comment type="caution">
    <text evidence="3">The sequence shown here is derived from an EMBL/GenBank/DDBJ whole genome shotgun (WGS) entry which is preliminary data.</text>
</comment>
<keyword evidence="1" id="KW-0732">Signal</keyword>
<protein>
    <recommendedName>
        <fullName evidence="2">Outer membrane protein beta-barrel domain-containing protein</fullName>
    </recommendedName>
</protein>
<reference evidence="3 4" key="1">
    <citation type="submission" date="2016-10" db="EMBL/GenBank/DDBJ databases">
        <title>Arsenicibacter rosenii gen. nov., sp. nov., an efficient arsenic-methylating bacterium isolated from an arsenic-contaminated paddy soil.</title>
        <authorList>
            <person name="Huang K."/>
        </authorList>
    </citation>
    <scope>NUCLEOTIDE SEQUENCE [LARGE SCALE GENOMIC DNA]</scope>
    <source>
        <strain evidence="3 4">SM-1</strain>
    </source>
</reference>
<keyword evidence="4" id="KW-1185">Reference proteome</keyword>
<feature type="domain" description="Outer membrane protein beta-barrel" evidence="2">
    <location>
        <begin position="27"/>
        <end position="236"/>
    </location>
</feature>
<dbReference type="Pfam" id="PF13568">
    <property type="entry name" value="OMP_b-brl_2"/>
    <property type="match status" value="1"/>
</dbReference>
<evidence type="ECO:0000313" key="4">
    <source>
        <dbReference type="Proteomes" id="UP000181790"/>
    </source>
</evidence>